<organism evidence="2 3">
    <name type="scientific">Azospirillum cavernae</name>
    <dbReference type="NCBI Taxonomy" id="2320860"/>
    <lineage>
        <taxon>Bacteria</taxon>
        <taxon>Pseudomonadati</taxon>
        <taxon>Pseudomonadota</taxon>
        <taxon>Alphaproteobacteria</taxon>
        <taxon>Rhodospirillales</taxon>
        <taxon>Azospirillaceae</taxon>
        <taxon>Azospirillum</taxon>
    </lineage>
</organism>
<evidence type="ECO:0000313" key="2">
    <source>
        <dbReference type="EMBL" id="RJF84946.1"/>
    </source>
</evidence>
<evidence type="ECO:0000313" key="3">
    <source>
        <dbReference type="Proteomes" id="UP000283458"/>
    </source>
</evidence>
<keyword evidence="1" id="KW-0732">Signal</keyword>
<dbReference type="AlphaFoldDB" id="A0A418W4L0"/>
<dbReference type="EMBL" id="QYUL01000001">
    <property type="protein sequence ID" value="RJF84946.1"/>
    <property type="molecule type" value="Genomic_DNA"/>
</dbReference>
<accession>A0A418W4L0</accession>
<name>A0A418W4L0_9PROT</name>
<evidence type="ECO:0000256" key="1">
    <source>
        <dbReference type="SAM" id="SignalP"/>
    </source>
</evidence>
<sequence>MSRMKTATTRRGPPPVWMAVLLASWLAQSGCTATQLTGAAVGVDVVSLNTTKKTIGDHVVSGITGQDCSIINLTETGTYCPEKLVVDRSRLYCYRTLADVECHHIPDPYKNGYTALASPPPDLKPAAPKAKGWFDD</sequence>
<dbReference type="Proteomes" id="UP000283458">
    <property type="component" value="Unassembled WGS sequence"/>
</dbReference>
<comment type="caution">
    <text evidence="2">The sequence shown here is derived from an EMBL/GenBank/DDBJ whole genome shotgun (WGS) entry which is preliminary data.</text>
</comment>
<keyword evidence="3" id="KW-1185">Reference proteome</keyword>
<reference evidence="2 3" key="1">
    <citation type="submission" date="2018-09" db="EMBL/GenBank/DDBJ databases">
        <authorList>
            <person name="Zhu H."/>
        </authorList>
    </citation>
    <scope>NUCLEOTIDE SEQUENCE [LARGE SCALE GENOMIC DNA]</scope>
    <source>
        <strain evidence="2 3">K2W22B-5</strain>
    </source>
</reference>
<evidence type="ECO:0008006" key="4">
    <source>
        <dbReference type="Google" id="ProtNLM"/>
    </source>
</evidence>
<protein>
    <recommendedName>
        <fullName evidence="4">Lipoprotein</fullName>
    </recommendedName>
</protein>
<dbReference type="OrthoDB" id="7362049at2"/>
<gene>
    <name evidence="2" type="ORF">D3877_10800</name>
</gene>
<proteinExistence type="predicted"/>
<feature type="chain" id="PRO_5019569807" description="Lipoprotein" evidence="1">
    <location>
        <begin position="30"/>
        <end position="136"/>
    </location>
</feature>
<feature type="signal peptide" evidence="1">
    <location>
        <begin position="1"/>
        <end position="29"/>
    </location>
</feature>